<dbReference type="PROSITE" id="PS51891">
    <property type="entry name" value="CENP_V_GFA"/>
    <property type="match status" value="2"/>
</dbReference>
<dbReference type="EMBL" id="GL988041">
    <property type="protein sequence ID" value="EGS21213.1"/>
    <property type="molecule type" value="Genomic_DNA"/>
</dbReference>
<dbReference type="GO" id="GO:0016846">
    <property type="term" value="F:carbon-sulfur lyase activity"/>
    <property type="evidence" value="ECO:0007669"/>
    <property type="project" value="InterPro"/>
</dbReference>
<dbReference type="Proteomes" id="UP000008066">
    <property type="component" value="Unassembled WGS sequence"/>
</dbReference>
<sequence>MSDAEVIKKYRGNCHCGAFVFEVELPEIKTVADCNCSICYKRGALWTMPKQPPTIVKGDDNTLVKYMFGAKTATHEFCGNCGTPVLAAMIASGENGKSMNLDIWSLNRKPLDGAKLDPQYVPSVYSGPEPKPASFEGGKLYHGSCHCGAVTLAVKLKDPLEDGVYKEEIMDCNCSFCRRSGAIWIYPTHDQLAIHGSENLSHYVWGNKVWRRTFCRNCGTYVFTEPNLLTEEEVAALPERARTMRARTLDRRPLNIRVLDGFDVKAVTPIQGDCWALLQPGYVNP</sequence>
<dbReference type="AlphaFoldDB" id="G0S3T7"/>
<organism evidence="6">
    <name type="scientific">Chaetomium thermophilum (strain DSM 1495 / CBS 144.50 / IMI 039719)</name>
    <name type="common">Thermochaetoides thermophila</name>
    <dbReference type="NCBI Taxonomy" id="759272"/>
    <lineage>
        <taxon>Eukaryota</taxon>
        <taxon>Fungi</taxon>
        <taxon>Dikarya</taxon>
        <taxon>Ascomycota</taxon>
        <taxon>Pezizomycotina</taxon>
        <taxon>Sordariomycetes</taxon>
        <taxon>Sordariomycetidae</taxon>
        <taxon>Sordariales</taxon>
        <taxon>Chaetomiaceae</taxon>
        <taxon>Thermochaetoides</taxon>
    </lineage>
</organism>
<dbReference type="InterPro" id="IPR052355">
    <property type="entry name" value="CENP-V-like"/>
</dbReference>
<dbReference type="HOGENOM" id="CLU_055491_0_0_1"/>
<dbReference type="eggNOG" id="KOG4192">
    <property type="taxonomic scope" value="Eukaryota"/>
</dbReference>
<gene>
    <name evidence="5" type="ORF">CTHT_0030590</name>
</gene>
<evidence type="ECO:0000313" key="6">
    <source>
        <dbReference type="Proteomes" id="UP000008066"/>
    </source>
</evidence>
<keyword evidence="6" id="KW-1185">Reference proteome</keyword>
<dbReference type="InterPro" id="IPR011057">
    <property type="entry name" value="Mss4-like_sf"/>
</dbReference>
<comment type="similarity">
    <text evidence="1">Belongs to the Gfa family.</text>
</comment>
<feature type="domain" description="CENP-V/GFA" evidence="4">
    <location>
        <begin position="10"/>
        <end position="117"/>
    </location>
</feature>
<evidence type="ECO:0000313" key="5">
    <source>
        <dbReference type="EMBL" id="EGS21213.1"/>
    </source>
</evidence>
<evidence type="ECO:0000256" key="1">
    <source>
        <dbReference type="ARBA" id="ARBA00005495"/>
    </source>
</evidence>
<dbReference type="Gene3D" id="2.170.150.70">
    <property type="match status" value="2"/>
</dbReference>
<evidence type="ECO:0000256" key="2">
    <source>
        <dbReference type="ARBA" id="ARBA00022723"/>
    </source>
</evidence>
<dbReference type="SUPFAM" id="SSF51316">
    <property type="entry name" value="Mss4-like"/>
    <property type="match status" value="2"/>
</dbReference>
<dbReference type="KEGG" id="cthr:CTHT_0030590"/>
<accession>G0S3T7</accession>
<dbReference type="RefSeq" id="XP_006693509.1">
    <property type="nucleotide sequence ID" value="XM_006693446.1"/>
</dbReference>
<keyword evidence="3" id="KW-0862">Zinc</keyword>
<name>G0S3T7_CHATD</name>
<feature type="domain" description="CENP-V/GFA" evidence="4">
    <location>
        <begin position="141"/>
        <end position="276"/>
    </location>
</feature>
<dbReference type="OMA" id="CGAFVYE"/>
<proteinExistence type="inferred from homology"/>
<dbReference type="OrthoDB" id="2993351at2759"/>
<dbReference type="PANTHER" id="PTHR28620">
    <property type="entry name" value="CENTROMERE PROTEIN V"/>
    <property type="match status" value="1"/>
</dbReference>
<dbReference type="GeneID" id="18257097"/>
<dbReference type="InterPro" id="IPR006913">
    <property type="entry name" value="CENP-V/GFA"/>
</dbReference>
<keyword evidence="2" id="KW-0479">Metal-binding</keyword>
<dbReference type="PANTHER" id="PTHR28620:SF1">
    <property type="entry name" value="CENP-V_GFA DOMAIN-CONTAINING PROTEIN"/>
    <property type="match status" value="1"/>
</dbReference>
<dbReference type="GO" id="GO:0046872">
    <property type="term" value="F:metal ion binding"/>
    <property type="evidence" value="ECO:0007669"/>
    <property type="project" value="UniProtKB-KW"/>
</dbReference>
<evidence type="ECO:0000256" key="3">
    <source>
        <dbReference type="ARBA" id="ARBA00022833"/>
    </source>
</evidence>
<dbReference type="Pfam" id="PF04828">
    <property type="entry name" value="GFA"/>
    <property type="match status" value="2"/>
</dbReference>
<reference evidence="5 6" key="1">
    <citation type="journal article" date="2011" name="Cell">
        <title>Insight into structure and assembly of the nuclear pore complex by utilizing the genome of a eukaryotic thermophile.</title>
        <authorList>
            <person name="Amlacher S."/>
            <person name="Sarges P."/>
            <person name="Flemming D."/>
            <person name="van Noort V."/>
            <person name="Kunze R."/>
            <person name="Devos D.P."/>
            <person name="Arumugam M."/>
            <person name="Bork P."/>
            <person name="Hurt E."/>
        </authorList>
    </citation>
    <scope>NUCLEOTIDE SEQUENCE [LARGE SCALE GENOMIC DNA]</scope>
    <source>
        <strain evidence="6">DSM 1495 / CBS 144.50 / IMI 039719</strain>
    </source>
</reference>
<protein>
    <recommendedName>
        <fullName evidence="4">CENP-V/GFA domain-containing protein</fullName>
    </recommendedName>
</protein>
<evidence type="ECO:0000259" key="4">
    <source>
        <dbReference type="PROSITE" id="PS51891"/>
    </source>
</evidence>